<proteinExistence type="predicted"/>
<dbReference type="EMBL" id="JAGIOF010000001">
    <property type="protein sequence ID" value="MBP2386986.1"/>
    <property type="molecule type" value="Genomic_DNA"/>
</dbReference>
<protein>
    <submittedName>
        <fullName evidence="2">MOSC domain-containing protein YiiM</fullName>
    </submittedName>
</protein>
<dbReference type="PANTHER" id="PTHR30212:SF2">
    <property type="entry name" value="PROTEIN YIIM"/>
    <property type="match status" value="1"/>
</dbReference>
<dbReference type="RefSeq" id="WP_209998678.1">
    <property type="nucleotide sequence ID" value="NZ_BAAAJY010000005.1"/>
</dbReference>
<dbReference type="Pfam" id="PF03473">
    <property type="entry name" value="MOSC"/>
    <property type="match status" value="1"/>
</dbReference>
<evidence type="ECO:0000313" key="2">
    <source>
        <dbReference type="EMBL" id="MBP2386986.1"/>
    </source>
</evidence>
<dbReference type="InterPro" id="IPR011037">
    <property type="entry name" value="Pyrv_Knase-like_insert_dom_sf"/>
</dbReference>
<evidence type="ECO:0000259" key="1">
    <source>
        <dbReference type="PROSITE" id="PS51340"/>
    </source>
</evidence>
<accession>A0ABS4XF69</accession>
<comment type="caution">
    <text evidence="2">The sequence shown here is derived from an EMBL/GenBank/DDBJ whole genome shotgun (WGS) entry which is preliminary data.</text>
</comment>
<gene>
    <name evidence="2" type="ORF">JOF47_002497</name>
</gene>
<dbReference type="SUPFAM" id="SSF50800">
    <property type="entry name" value="PK beta-barrel domain-like"/>
    <property type="match status" value="1"/>
</dbReference>
<dbReference type="InterPro" id="IPR005302">
    <property type="entry name" value="MoCF_Sase_C"/>
</dbReference>
<keyword evidence="3" id="KW-1185">Reference proteome</keyword>
<dbReference type="Gene3D" id="2.40.33.20">
    <property type="entry name" value="PK beta-barrel domain-like"/>
    <property type="match status" value="1"/>
</dbReference>
<dbReference type="Proteomes" id="UP001296993">
    <property type="component" value="Unassembled WGS sequence"/>
</dbReference>
<dbReference type="InterPro" id="IPR052353">
    <property type="entry name" value="Benzoxazolinone_Detox_Enz"/>
</dbReference>
<sequence length="228" mass="24694">MSAQANAETANHHGPGTGTLEHVCVVHALKPDRGIGVTAIDKRAVPGPVKVGKIGLYADVQADRVHHGGFDQAVYAYSEAEAQRWALELVREIPAGYFGENLRVSSRATTDAIVGERWRIGRDVVVEVTLPRTPCSTFARHVREDDWVARFTERGDVGCYLRVVRVGKIRAGDSIEVVSRPAHGVSVRDVFTGPTPGQAQAMLDEQAATGVPLPEKILAKLRQLGFAE</sequence>
<dbReference type="PANTHER" id="PTHR30212">
    <property type="entry name" value="PROTEIN YIIM"/>
    <property type="match status" value="1"/>
</dbReference>
<name>A0ABS4XF69_9MICC</name>
<organism evidence="2 3">
    <name type="scientific">Paeniglutamicibacter kerguelensis</name>
    <dbReference type="NCBI Taxonomy" id="254788"/>
    <lineage>
        <taxon>Bacteria</taxon>
        <taxon>Bacillati</taxon>
        <taxon>Actinomycetota</taxon>
        <taxon>Actinomycetes</taxon>
        <taxon>Micrococcales</taxon>
        <taxon>Micrococcaceae</taxon>
        <taxon>Paeniglutamicibacter</taxon>
    </lineage>
</organism>
<dbReference type="PROSITE" id="PS51340">
    <property type="entry name" value="MOSC"/>
    <property type="match status" value="1"/>
</dbReference>
<feature type="domain" description="MOSC" evidence="1">
    <location>
        <begin position="43"/>
        <end position="178"/>
    </location>
</feature>
<evidence type="ECO:0000313" key="3">
    <source>
        <dbReference type="Proteomes" id="UP001296993"/>
    </source>
</evidence>
<reference evidence="2 3" key="1">
    <citation type="submission" date="2021-03" db="EMBL/GenBank/DDBJ databases">
        <title>Sequencing the genomes of 1000 actinobacteria strains.</title>
        <authorList>
            <person name="Klenk H.-P."/>
        </authorList>
    </citation>
    <scope>NUCLEOTIDE SEQUENCE [LARGE SCALE GENOMIC DNA]</scope>
    <source>
        <strain evidence="2 3">DSM 15797</strain>
    </source>
</reference>